<proteinExistence type="predicted"/>
<dbReference type="VEuPathDB" id="FungiDB:ACLA_080380"/>
<sequence length="134" mass="15850">MCIDYICKYTICGCIWDDSWERCADRKWCYQHTLVHMECEKMCDPCWLELYYQVTMEVFAGNERVSRLVDELLSFHAGGTKKKTPPQPRVCDAVPPGKRELEEVRVFERWILEEEAEMLRINGPPVVDYMMDSD</sequence>
<evidence type="ECO:0000313" key="2">
    <source>
        <dbReference type="Proteomes" id="UP000006701"/>
    </source>
</evidence>
<protein>
    <submittedName>
        <fullName evidence="1">Uncharacterized protein</fullName>
    </submittedName>
</protein>
<accession>A1CSR7</accession>
<organism evidence="1 2">
    <name type="scientific">Aspergillus clavatus (strain ATCC 1007 / CBS 513.65 / DSM 816 / NCTC 3887 / NRRL 1 / QM 1276 / 107)</name>
    <dbReference type="NCBI Taxonomy" id="344612"/>
    <lineage>
        <taxon>Eukaryota</taxon>
        <taxon>Fungi</taxon>
        <taxon>Dikarya</taxon>
        <taxon>Ascomycota</taxon>
        <taxon>Pezizomycotina</taxon>
        <taxon>Eurotiomycetes</taxon>
        <taxon>Eurotiomycetidae</taxon>
        <taxon>Eurotiales</taxon>
        <taxon>Aspergillaceae</taxon>
        <taxon>Aspergillus</taxon>
        <taxon>Aspergillus subgen. Fumigati</taxon>
    </lineage>
</organism>
<dbReference type="OrthoDB" id="4291164at2759"/>
<dbReference type="HOGENOM" id="CLU_1895689_0_0_1"/>
<keyword evidence="2" id="KW-1185">Reference proteome</keyword>
<evidence type="ECO:0000313" key="1">
    <source>
        <dbReference type="EMBL" id="EAW06354.1"/>
    </source>
</evidence>
<dbReference type="KEGG" id="act:ACLA_080380"/>
<dbReference type="AlphaFoldDB" id="A1CSR7"/>
<gene>
    <name evidence="1" type="ORF">ACLA_080380</name>
</gene>
<reference evidence="1 2" key="1">
    <citation type="journal article" date="2008" name="PLoS Genet.">
        <title>Genomic islands in the pathogenic filamentous fungus Aspergillus fumigatus.</title>
        <authorList>
            <person name="Fedorova N.D."/>
            <person name="Khaldi N."/>
            <person name="Joardar V.S."/>
            <person name="Maiti R."/>
            <person name="Amedeo P."/>
            <person name="Anderson M.J."/>
            <person name="Crabtree J."/>
            <person name="Silva J.C."/>
            <person name="Badger J.H."/>
            <person name="Albarraq A."/>
            <person name="Angiuoli S."/>
            <person name="Bussey H."/>
            <person name="Bowyer P."/>
            <person name="Cotty P.J."/>
            <person name="Dyer P.S."/>
            <person name="Egan A."/>
            <person name="Galens K."/>
            <person name="Fraser-Liggett C.M."/>
            <person name="Haas B.J."/>
            <person name="Inman J.M."/>
            <person name="Kent R."/>
            <person name="Lemieux S."/>
            <person name="Malavazi I."/>
            <person name="Orvis J."/>
            <person name="Roemer T."/>
            <person name="Ronning C.M."/>
            <person name="Sundaram J.P."/>
            <person name="Sutton G."/>
            <person name="Turner G."/>
            <person name="Venter J.C."/>
            <person name="White O.R."/>
            <person name="Whitty B.R."/>
            <person name="Youngman P."/>
            <person name="Wolfe K.H."/>
            <person name="Goldman G.H."/>
            <person name="Wortman J.R."/>
            <person name="Jiang B."/>
            <person name="Denning D.W."/>
            <person name="Nierman W.C."/>
        </authorList>
    </citation>
    <scope>NUCLEOTIDE SEQUENCE [LARGE SCALE GENOMIC DNA]</scope>
    <source>
        <strain evidence="2">ATCC 1007 / CBS 513.65 / DSM 816 / NCTC 3887 / NRRL 1</strain>
    </source>
</reference>
<dbReference type="GeneID" id="4700098"/>
<dbReference type="RefSeq" id="XP_001267780.1">
    <property type="nucleotide sequence ID" value="XM_001267779.1"/>
</dbReference>
<dbReference type="Proteomes" id="UP000006701">
    <property type="component" value="Unassembled WGS sequence"/>
</dbReference>
<name>A1CSR7_ASPCL</name>
<dbReference type="EMBL" id="DS027060">
    <property type="protein sequence ID" value="EAW06354.1"/>
    <property type="molecule type" value="Genomic_DNA"/>
</dbReference>